<comment type="caution">
    <text evidence="2">The sequence shown here is derived from an EMBL/GenBank/DDBJ whole genome shotgun (WGS) entry which is preliminary data.</text>
</comment>
<evidence type="ECO:0000313" key="2">
    <source>
        <dbReference type="EMBL" id="PYD78758.1"/>
    </source>
</evidence>
<protein>
    <submittedName>
        <fullName evidence="2">Uncharacterized protein</fullName>
    </submittedName>
</protein>
<evidence type="ECO:0000256" key="1">
    <source>
        <dbReference type="SAM" id="MobiDB-lite"/>
    </source>
</evidence>
<keyword evidence="3" id="KW-1185">Reference proteome</keyword>
<dbReference type="AlphaFoldDB" id="A0A318QMR4"/>
<feature type="region of interest" description="Disordered" evidence="1">
    <location>
        <begin position="82"/>
        <end position="103"/>
    </location>
</feature>
<evidence type="ECO:0000313" key="3">
    <source>
        <dbReference type="Proteomes" id="UP000247814"/>
    </source>
</evidence>
<reference evidence="2 3" key="1">
    <citation type="submission" date="2017-07" db="EMBL/GenBank/DDBJ databases">
        <title>A draft genome sequence of Komagataeibacter sucrofermentans LMG 18788.</title>
        <authorList>
            <person name="Skraban J."/>
            <person name="Cleenwerck I."/>
            <person name="Vandamme P."/>
            <person name="Trcek J."/>
        </authorList>
    </citation>
    <scope>NUCLEOTIDE SEQUENCE [LARGE SCALE GENOMIC DNA]</scope>
    <source>
        <strain evidence="2 3">LMG 18788</strain>
    </source>
</reference>
<proteinExistence type="predicted"/>
<dbReference type="RefSeq" id="WP_354680745.1">
    <property type="nucleotide sequence ID" value="NZ_CP137147.1"/>
</dbReference>
<name>A0A318QMR4_9PROT</name>
<dbReference type="Proteomes" id="UP000247814">
    <property type="component" value="Unassembled WGS sequence"/>
</dbReference>
<sequence>MIVTILAALVACFRGFLALIGEVARIVPAISQRQGGSTDAFLHGNAISHDHSPFPDYSVDTESLFFLAASWGSGEKAIPATGAVEGSTRQPAGGFGMAMENKK</sequence>
<organism evidence="2 3">
    <name type="scientific">Komagataeibacter sucrofermentans</name>
    <dbReference type="NCBI Taxonomy" id="1053551"/>
    <lineage>
        <taxon>Bacteria</taxon>
        <taxon>Pseudomonadati</taxon>
        <taxon>Pseudomonadota</taxon>
        <taxon>Alphaproteobacteria</taxon>
        <taxon>Acetobacterales</taxon>
        <taxon>Acetobacteraceae</taxon>
        <taxon>Komagataeibacter</taxon>
    </lineage>
</organism>
<gene>
    <name evidence="2" type="ORF">CFR77_09455</name>
</gene>
<dbReference type="EMBL" id="NKUA01000011">
    <property type="protein sequence ID" value="PYD78758.1"/>
    <property type="molecule type" value="Genomic_DNA"/>
</dbReference>
<accession>A0A318QMR4</accession>